<dbReference type="InterPro" id="IPR022812">
    <property type="entry name" value="Dynamin"/>
</dbReference>
<evidence type="ECO:0000259" key="3">
    <source>
        <dbReference type="PROSITE" id="PS51388"/>
    </source>
</evidence>
<keyword evidence="6" id="KW-1185">Reference proteome</keyword>
<dbReference type="GO" id="GO:0005874">
    <property type="term" value="C:microtubule"/>
    <property type="evidence" value="ECO:0007669"/>
    <property type="project" value="TreeGrafter"/>
</dbReference>
<accession>A0A9P8L2P0</accession>
<gene>
    <name evidence="5" type="ORF">FGG08_001487</name>
</gene>
<name>A0A9P8L2P0_9PEZI</name>
<dbReference type="GO" id="GO:0008017">
    <property type="term" value="F:microtubule binding"/>
    <property type="evidence" value="ECO:0007669"/>
    <property type="project" value="TreeGrafter"/>
</dbReference>
<sequence>MAKKSHAEGIESAERVRLLEIIDKFREYGIREDISLPQLVVIGDQSSGKSSLLEGLTGLPFPIASELCTRFATHIVFRRKPSSEETIKVSIIPAPKSSDELKEELGKFEREVTELSASTFELLLDEAARHMGLPGVHDSVEDLETRFSDHVLRIELSGPSRSHLSFVDVPGLFHNPTKYQTLQDSAIIRGLIESYAQDTRTIIMAVMDARNNLANQEVFRIAKSADPLRLRTVGIMTKCDAVQKGDEAAAIKVAQNQTERLNHGWFCVRNRTTEEIKAGVTMEARNKNEADFFKNSPFNVLDKKRTGVPALSIFLGKMLCDHVISEFPSLRQEISALCLESRKRMEELGPPCQTPQEQRAYLLKLAGSYQRRVEDALSGRYKMSGKHPSKLRMHIQNANDTFGEAMHTKGHSRKFRSTDEDMESEIAQRYDMSLVKCRLRRHRTPHPYTSSIVNRKYSQAASDDDTEDIYVWIKDIYKDSRGPELPGHVNSSVLQNLFHQQTMNWVPISMEHVDSVSVKTLSAHEVLLAQSCADKPIRDKLRARLKPFLERSVLRAKAELQRILDDEREGPLLTNNHYYADNLVAARSERVITGLKRLGYQDGCDCIMDFKAMTSVAHLSNETSAVYDIHDSLKAYYKVALKRFIDNVCQQAIERNFLGPEGPISIFGSEFVGNLSDAELASISAEDFTTSNARDELVYRISRLEKALELSANVAL</sequence>
<dbReference type="AlphaFoldDB" id="A0A9P8L2P0"/>
<dbReference type="Pfam" id="PF00350">
    <property type="entry name" value="Dynamin_N"/>
    <property type="match status" value="1"/>
</dbReference>
<dbReference type="SUPFAM" id="SSF52540">
    <property type="entry name" value="P-loop containing nucleoside triphosphate hydrolases"/>
    <property type="match status" value="1"/>
</dbReference>
<dbReference type="GO" id="GO:0003924">
    <property type="term" value="F:GTPase activity"/>
    <property type="evidence" value="ECO:0007669"/>
    <property type="project" value="InterPro"/>
</dbReference>
<dbReference type="OrthoDB" id="415706at2759"/>
<evidence type="ECO:0000256" key="2">
    <source>
        <dbReference type="ARBA" id="ARBA00023134"/>
    </source>
</evidence>
<keyword evidence="2" id="KW-0342">GTP-binding</keyword>
<dbReference type="PROSITE" id="PS51388">
    <property type="entry name" value="GED"/>
    <property type="match status" value="1"/>
</dbReference>
<feature type="domain" description="GED" evidence="3">
    <location>
        <begin position="626"/>
        <end position="716"/>
    </location>
</feature>
<dbReference type="InterPro" id="IPR030381">
    <property type="entry name" value="G_DYNAMIN_dom"/>
</dbReference>
<reference evidence="5" key="1">
    <citation type="submission" date="2021-03" db="EMBL/GenBank/DDBJ databases">
        <title>Comparative genomics and phylogenomic investigation of the class Geoglossomycetes provide insights into ecological specialization and systematics.</title>
        <authorList>
            <person name="Melie T."/>
            <person name="Pirro S."/>
            <person name="Miller A.N."/>
            <person name="Quandt A."/>
        </authorList>
    </citation>
    <scope>NUCLEOTIDE SEQUENCE</scope>
    <source>
        <strain evidence="5">GBOQ0MN5Z8</strain>
    </source>
</reference>
<dbReference type="InterPro" id="IPR020850">
    <property type="entry name" value="GED_dom"/>
</dbReference>
<dbReference type="Proteomes" id="UP000698800">
    <property type="component" value="Unassembled WGS sequence"/>
</dbReference>
<dbReference type="EMBL" id="JAGHQL010000020">
    <property type="protein sequence ID" value="KAH0544346.1"/>
    <property type="molecule type" value="Genomic_DNA"/>
</dbReference>
<organism evidence="5 6">
    <name type="scientific">Glutinoglossum americanum</name>
    <dbReference type="NCBI Taxonomy" id="1670608"/>
    <lineage>
        <taxon>Eukaryota</taxon>
        <taxon>Fungi</taxon>
        <taxon>Dikarya</taxon>
        <taxon>Ascomycota</taxon>
        <taxon>Pezizomycotina</taxon>
        <taxon>Geoglossomycetes</taxon>
        <taxon>Geoglossales</taxon>
        <taxon>Geoglossaceae</taxon>
        <taxon>Glutinoglossum</taxon>
    </lineage>
</organism>
<proteinExistence type="predicted"/>
<dbReference type="InterPro" id="IPR001401">
    <property type="entry name" value="Dynamin_GTPase"/>
</dbReference>
<dbReference type="InterPro" id="IPR045063">
    <property type="entry name" value="Dynamin_N"/>
</dbReference>
<dbReference type="GO" id="GO:0016559">
    <property type="term" value="P:peroxisome fission"/>
    <property type="evidence" value="ECO:0007669"/>
    <property type="project" value="TreeGrafter"/>
</dbReference>
<dbReference type="GO" id="GO:0005739">
    <property type="term" value="C:mitochondrion"/>
    <property type="evidence" value="ECO:0007669"/>
    <property type="project" value="TreeGrafter"/>
</dbReference>
<dbReference type="GO" id="GO:0048312">
    <property type="term" value="P:intracellular distribution of mitochondria"/>
    <property type="evidence" value="ECO:0007669"/>
    <property type="project" value="TreeGrafter"/>
</dbReference>
<dbReference type="InterPro" id="IPR000375">
    <property type="entry name" value="Dynamin_stalk"/>
</dbReference>
<dbReference type="PANTHER" id="PTHR11566">
    <property type="entry name" value="DYNAMIN"/>
    <property type="match status" value="1"/>
</dbReference>
<dbReference type="GO" id="GO:0006897">
    <property type="term" value="P:endocytosis"/>
    <property type="evidence" value="ECO:0007669"/>
    <property type="project" value="TreeGrafter"/>
</dbReference>
<evidence type="ECO:0000313" key="5">
    <source>
        <dbReference type="EMBL" id="KAH0544346.1"/>
    </source>
</evidence>
<feature type="domain" description="Dynamin-type G" evidence="4">
    <location>
        <begin position="33"/>
        <end position="328"/>
    </location>
</feature>
<dbReference type="PANTHER" id="PTHR11566:SF21">
    <property type="entry name" value="DYNAMIN RELATED PROTEIN 1, ISOFORM A"/>
    <property type="match status" value="1"/>
</dbReference>
<dbReference type="CDD" id="cd08771">
    <property type="entry name" value="DLP_1"/>
    <property type="match status" value="1"/>
</dbReference>
<evidence type="ECO:0000256" key="1">
    <source>
        <dbReference type="ARBA" id="ARBA00022741"/>
    </source>
</evidence>
<dbReference type="InterPro" id="IPR027417">
    <property type="entry name" value="P-loop_NTPase"/>
</dbReference>
<dbReference type="PROSITE" id="PS51718">
    <property type="entry name" value="G_DYNAMIN_2"/>
    <property type="match status" value="1"/>
</dbReference>
<comment type="caution">
    <text evidence="5">The sequence shown here is derived from an EMBL/GenBank/DDBJ whole genome shotgun (WGS) entry which is preliminary data.</text>
</comment>
<dbReference type="GO" id="GO:0000266">
    <property type="term" value="P:mitochondrial fission"/>
    <property type="evidence" value="ECO:0007669"/>
    <property type="project" value="TreeGrafter"/>
</dbReference>
<evidence type="ECO:0000313" key="6">
    <source>
        <dbReference type="Proteomes" id="UP000698800"/>
    </source>
</evidence>
<dbReference type="GO" id="GO:0016020">
    <property type="term" value="C:membrane"/>
    <property type="evidence" value="ECO:0007669"/>
    <property type="project" value="TreeGrafter"/>
</dbReference>
<dbReference type="Gene3D" id="1.20.120.1240">
    <property type="entry name" value="Dynamin, middle domain"/>
    <property type="match status" value="1"/>
</dbReference>
<dbReference type="PRINTS" id="PR00195">
    <property type="entry name" value="DYNAMIN"/>
</dbReference>
<dbReference type="Gene3D" id="3.40.50.300">
    <property type="entry name" value="P-loop containing nucleotide triphosphate hydrolases"/>
    <property type="match status" value="1"/>
</dbReference>
<keyword evidence="1" id="KW-0547">Nucleotide-binding</keyword>
<dbReference type="SMART" id="SM00053">
    <property type="entry name" value="DYNc"/>
    <property type="match status" value="1"/>
</dbReference>
<protein>
    <submittedName>
        <fullName evidence="5">Uncharacterized protein</fullName>
    </submittedName>
</protein>
<dbReference type="GO" id="GO:0005525">
    <property type="term" value="F:GTP binding"/>
    <property type="evidence" value="ECO:0007669"/>
    <property type="project" value="InterPro"/>
</dbReference>
<evidence type="ECO:0000259" key="4">
    <source>
        <dbReference type="PROSITE" id="PS51718"/>
    </source>
</evidence>
<dbReference type="Pfam" id="PF01031">
    <property type="entry name" value="Dynamin_M"/>
    <property type="match status" value="1"/>
</dbReference>